<dbReference type="GO" id="GO:0015074">
    <property type="term" value="P:DNA integration"/>
    <property type="evidence" value="ECO:0007669"/>
    <property type="project" value="InterPro"/>
</dbReference>
<accession>A0A7K8X0G6</accession>
<evidence type="ECO:0000256" key="2">
    <source>
        <dbReference type="ARBA" id="ARBA00022695"/>
    </source>
</evidence>
<dbReference type="AlphaFoldDB" id="A0A7K8X0G6"/>
<keyword evidence="3" id="KW-0540">Nuclease</keyword>
<dbReference type="InterPro" id="IPR012337">
    <property type="entry name" value="RNaseH-like_sf"/>
</dbReference>
<dbReference type="GO" id="GO:0004519">
    <property type="term" value="F:endonuclease activity"/>
    <property type="evidence" value="ECO:0007669"/>
    <property type="project" value="UniProtKB-KW"/>
</dbReference>
<sequence length="67" mass="7447">VKHVTGIPHNPTGQALVERAHQIIKSCLEKQKEADVAEPQLRLSKVLFTLNFLSLTAERQVPPVALH</sequence>
<evidence type="ECO:0000256" key="6">
    <source>
        <dbReference type="ARBA" id="ARBA00022918"/>
    </source>
</evidence>
<keyword evidence="1" id="KW-0808">Transferase</keyword>
<dbReference type="GO" id="GO:0035613">
    <property type="term" value="F:RNA stem-loop binding"/>
    <property type="evidence" value="ECO:0007669"/>
    <property type="project" value="TreeGrafter"/>
</dbReference>
<comment type="caution">
    <text evidence="8">The sequence shown here is derived from an EMBL/GenBank/DDBJ whole genome shotgun (WGS) entry which is preliminary data.</text>
</comment>
<keyword evidence="6" id="KW-0695">RNA-directed DNA polymerase</keyword>
<keyword evidence="4" id="KW-0255">Endonuclease</keyword>
<keyword evidence="5" id="KW-0378">Hydrolase</keyword>
<feature type="non-terminal residue" evidence="8">
    <location>
        <position position="1"/>
    </location>
</feature>
<dbReference type="Proteomes" id="UP000588334">
    <property type="component" value="Unassembled WGS sequence"/>
</dbReference>
<evidence type="ECO:0000256" key="5">
    <source>
        <dbReference type="ARBA" id="ARBA00022801"/>
    </source>
</evidence>
<protein>
    <submittedName>
        <fullName evidence="8">IGEB protein</fullName>
    </submittedName>
</protein>
<dbReference type="OrthoDB" id="9308938at2759"/>
<dbReference type="InterPro" id="IPR036397">
    <property type="entry name" value="RNaseH_sf"/>
</dbReference>
<proteinExistence type="predicted"/>
<keyword evidence="9" id="KW-1185">Reference proteome</keyword>
<organism evidence="8 9">
    <name type="scientific">Sclerurus mexicanus</name>
    <name type="common">tawny-throated leaftosser</name>
    <dbReference type="NCBI Taxonomy" id="265632"/>
    <lineage>
        <taxon>Eukaryota</taxon>
        <taxon>Metazoa</taxon>
        <taxon>Chordata</taxon>
        <taxon>Craniata</taxon>
        <taxon>Vertebrata</taxon>
        <taxon>Euteleostomi</taxon>
        <taxon>Archelosauria</taxon>
        <taxon>Archosauria</taxon>
        <taxon>Dinosauria</taxon>
        <taxon>Saurischia</taxon>
        <taxon>Theropoda</taxon>
        <taxon>Coelurosauria</taxon>
        <taxon>Aves</taxon>
        <taxon>Neognathae</taxon>
        <taxon>Neoaves</taxon>
        <taxon>Telluraves</taxon>
        <taxon>Australaves</taxon>
        <taxon>Passeriformes</taxon>
        <taxon>Furnariidae</taxon>
        <taxon>Sclerurus</taxon>
    </lineage>
</organism>
<dbReference type="Gene3D" id="3.30.420.10">
    <property type="entry name" value="Ribonuclease H-like superfamily/Ribonuclease H"/>
    <property type="match status" value="1"/>
</dbReference>
<dbReference type="InterPro" id="IPR001584">
    <property type="entry name" value="Integrase_cat-core"/>
</dbReference>
<keyword evidence="2" id="KW-0548">Nucleotidyltransferase</keyword>
<evidence type="ECO:0000256" key="1">
    <source>
        <dbReference type="ARBA" id="ARBA00022679"/>
    </source>
</evidence>
<evidence type="ECO:0000259" key="7">
    <source>
        <dbReference type="PROSITE" id="PS50994"/>
    </source>
</evidence>
<gene>
    <name evidence="8" type="primary">Iap</name>
    <name evidence="8" type="ORF">SCLMEX_R15364</name>
</gene>
<name>A0A7K8X0G6_9FURN</name>
<dbReference type="PANTHER" id="PTHR41694">
    <property type="entry name" value="ENDOGENOUS RETROVIRUS GROUP K MEMBER POL PROTEIN"/>
    <property type="match status" value="1"/>
</dbReference>
<dbReference type="PANTHER" id="PTHR41694:SF3">
    <property type="entry name" value="RNA-DIRECTED DNA POLYMERASE-RELATED"/>
    <property type="match status" value="1"/>
</dbReference>
<dbReference type="GO" id="GO:0003964">
    <property type="term" value="F:RNA-directed DNA polymerase activity"/>
    <property type="evidence" value="ECO:0007669"/>
    <property type="project" value="UniProtKB-KW"/>
</dbReference>
<evidence type="ECO:0000313" key="8">
    <source>
        <dbReference type="EMBL" id="NXF84437.1"/>
    </source>
</evidence>
<evidence type="ECO:0000256" key="3">
    <source>
        <dbReference type="ARBA" id="ARBA00022722"/>
    </source>
</evidence>
<reference evidence="8 9" key="1">
    <citation type="submission" date="2019-09" db="EMBL/GenBank/DDBJ databases">
        <title>Bird 10,000 Genomes (B10K) Project - Family phase.</title>
        <authorList>
            <person name="Zhang G."/>
        </authorList>
    </citation>
    <scope>NUCLEOTIDE SEQUENCE [LARGE SCALE GENOMIC DNA]</scope>
    <source>
        <strain evidence="8">B10K-DU-001-03</strain>
        <tissue evidence="8">Muscle</tissue>
    </source>
</reference>
<feature type="domain" description="Integrase catalytic" evidence="7">
    <location>
        <begin position="1"/>
        <end position="67"/>
    </location>
</feature>
<evidence type="ECO:0000256" key="4">
    <source>
        <dbReference type="ARBA" id="ARBA00022759"/>
    </source>
</evidence>
<feature type="non-terminal residue" evidence="8">
    <location>
        <position position="67"/>
    </location>
</feature>
<dbReference type="GO" id="GO:0016787">
    <property type="term" value="F:hydrolase activity"/>
    <property type="evidence" value="ECO:0007669"/>
    <property type="project" value="UniProtKB-KW"/>
</dbReference>
<evidence type="ECO:0000313" key="9">
    <source>
        <dbReference type="Proteomes" id="UP000588334"/>
    </source>
</evidence>
<dbReference type="SUPFAM" id="SSF53098">
    <property type="entry name" value="Ribonuclease H-like"/>
    <property type="match status" value="1"/>
</dbReference>
<dbReference type="EMBL" id="VWZF01012847">
    <property type="protein sequence ID" value="NXF84437.1"/>
    <property type="molecule type" value="Genomic_DNA"/>
</dbReference>
<dbReference type="PROSITE" id="PS50994">
    <property type="entry name" value="INTEGRASE"/>
    <property type="match status" value="1"/>
</dbReference>